<evidence type="ECO:0000313" key="2">
    <source>
        <dbReference type="Proteomes" id="UP000595349"/>
    </source>
</evidence>
<gene>
    <name evidence="1" type="ORF">HUG20_03600</name>
</gene>
<evidence type="ECO:0000313" key="1">
    <source>
        <dbReference type="EMBL" id="QQK79076.1"/>
    </source>
</evidence>
<dbReference type="Pfam" id="PF12006">
    <property type="entry name" value="DUF3500"/>
    <property type="match status" value="1"/>
</dbReference>
<dbReference type="Proteomes" id="UP000595349">
    <property type="component" value="Chromosome"/>
</dbReference>
<keyword evidence="2" id="KW-1185">Reference proteome</keyword>
<organism evidence="1 2">
    <name type="scientific">Salicibibacter cibi</name>
    <dbReference type="NCBI Taxonomy" id="2743001"/>
    <lineage>
        <taxon>Bacteria</taxon>
        <taxon>Bacillati</taxon>
        <taxon>Bacillota</taxon>
        <taxon>Bacilli</taxon>
        <taxon>Bacillales</taxon>
        <taxon>Bacillaceae</taxon>
        <taxon>Salicibibacter</taxon>
    </lineage>
</organism>
<dbReference type="PANTHER" id="PTHR37489">
    <property type="entry name" value="DUF3500 DOMAIN-CONTAINING PROTEIN"/>
    <property type="match status" value="1"/>
</dbReference>
<dbReference type="RefSeq" id="WP_200088178.1">
    <property type="nucleotide sequence ID" value="NZ_CP054706.1"/>
</dbReference>
<dbReference type="InterPro" id="IPR021889">
    <property type="entry name" value="DUF3500"/>
</dbReference>
<sequence length="366" mass="40780">MDNLGRKIKRLTMAMIIMVSAVPLDVEATSITKTQSEETASLLELINESLHENVDETDQASLADAFLETLSEEQQEIVRNELTEENATTWSNVPATYENRNGIALGDLSEKSIKAALKLMKASLSEEGFQTLTEIMKADAFQRTEYNDDTLGTGLYFISILGTPSDNEPWMLQFSGHHLAKNLVFNGKEAGATPQFTGVEPRAFTMWDNVTYRPIDERITSMEAMLHSLDDEQLESAEMEKTFDDVVVGPGEDGNYPETEGIAYANLDKKQQILVQKAIKAWVDDAPDEAGHALLNAYLSEDALQNTHIAWSGSPDVEDTGAYVRIDGPRVWIELTSREGESHPDNPHYHTVWRDKVADYGGLFTQ</sequence>
<dbReference type="PANTHER" id="PTHR37489:SF1">
    <property type="entry name" value="DUF3500 DOMAIN-CONTAINING PROTEIN"/>
    <property type="match status" value="1"/>
</dbReference>
<protein>
    <submittedName>
        <fullName evidence="1">DUF3500 domain-containing protein</fullName>
    </submittedName>
</protein>
<reference evidence="1 2" key="1">
    <citation type="submission" date="2020-06" db="EMBL/GenBank/DDBJ databases">
        <title>Genomic analysis of Salicibibacter sp. NKC21-4.</title>
        <authorList>
            <person name="Oh Y.J."/>
        </authorList>
    </citation>
    <scope>NUCLEOTIDE SEQUENCE [LARGE SCALE GENOMIC DNA]</scope>
    <source>
        <strain evidence="1 2">NKC21-4</strain>
    </source>
</reference>
<accession>A0A7T6Z9W7</accession>
<proteinExistence type="predicted"/>
<dbReference type="AlphaFoldDB" id="A0A7T6Z9W7"/>
<dbReference type="EMBL" id="CP054706">
    <property type="protein sequence ID" value="QQK79076.1"/>
    <property type="molecule type" value="Genomic_DNA"/>
</dbReference>
<dbReference type="KEGG" id="scib:HUG20_03600"/>
<name>A0A7T6Z9W7_9BACI</name>